<dbReference type="InterPro" id="IPR039420">
    <property type="entry name" value="WalR-like"/>
</dbReference>
<dbReference type="PANTHER" id="PTHR43214:SF17">
    <property type="entry name" value="TRANSCRIPTIONAL REGULATORY PROTEIN RCSB"/>
    <property type="match status" value="1"/>
</dbReference>
<evidence type="ECO:0000256" key="2">
    <source>
        <dbReference type="ARBA" id="ARBA00023125"/>
    </source>
</evidence>
<dbReference type="Pfam" id="PF00072">
    <property type="entry name" value="Response_reg"/>
    <property type="match status" value="1"/>
</dbReference>
<name>A0AA38XMJ8_9EURO</name>
<dbReference type="InterPro" id="IPR001789">
    <property type="entry name" value="Sig_transdc_resp-reg_receiver"/>
</dbReference>
<dbReference type="GO" id="GO:0000160">
    <property type="term" value="P:phosphorelay signal transduction system"/>
    <property type="evidence" value="ECO:0007669"/>
    <property type="project" value="InterPro"/>
</dbReference>
<dbReference type="EMBL" id="JAPDRN010000166">
    <property type="protein sequence ID" value="KAJ9616265.1"/>
    <property type="molecule type" value="Genomic_DNA"/>
</dbReference>
<sequence>MRGVMLHCNELDSATAGGRLRWISRAAGYTAMPPVLPPLLPDRPRRLALLDPHPVLRLGVEVLLRQHSGVHVRGSYANERDLLQLLESEPGCVDLLVIDALPLGDLGDGLQLLRGLSWRWPSVPILVLSAHCNASTVATTMQAGARGFLSKATTPEMLLRAVDVVARGGRFVPPDLRTQLNRSRSRRMLAPTLAPLSRRESEVLRLVLQGCSTGEVARRFQRSASTISTQKKAAYQKLGIRSDVELFRIRHLLECG</sequence>
<dbReference type="GO" id="GO:0006355">
    <property type="term" value="P:regulation of DNA-templated transcription"/>
    <property type="evidence" value="ECO:0007669"/>
    <property type="project" value="InterPro"/>
</dbReference>
<evidence type="ECO:0000259" key="5">
    <source>
        <dbReference type="PROSITE" id="PS50110"/>
    </source>
</evidence>
<proteinExistence type="predicted"/>
<dbReference type="PROSITE" id="PS50110">
    <property type="entry name" value="RESPONSE_REGULATORY"/>
    <property type="match status" value="1"/>
</dbReference>
<evidence type="ECO:0000256" key="1">
    <source>
        <dbReference type="ARBA" id="ARBA00022553"/>
    </source>
</evidence>
<dbReference type="Gene3D" id="3.40.50.2300">
    <property type="match status" value="1"/>
</dbReference>
<dbReference type="CDD" id="cd06170">
    <property type="entry name" value="LuxR_C_like"/>
    <property type="match status" value="1"/>
</dbReference>
<dbReference type="PROSITE" id="PS00622">
    <property type="entry name" value="HTH_LUXR_1"/>
    <property type="match status" value="1"/>
</dbReference>
<reference evidence="6" key="1">
    <citation type="submission" date="2022-10" db="EMBL/GenBank/DDBJ databases">
        <title>Culturing micro-colonial fungi from biological soil crusts in the Mojave desert and describing Neophaeococcomyces mojavensis, and introducing the new genera and species Taxawa tesnikishii.</title>
        <authorList>
            <person name="Kurbessoian T."/>
            <person name="Stajich J.E."/>
        </authorList>
    </citation>
    <scope>NUCLEOTIDE SEQUENCE</scope>
    <source>
        <strain evidence="6">TK_35</strain>
    </source>
</reference>
<dbReference type="PROSITE" id="PS50043">
    <property type="entry name" value="HTH_LUXR_2"/>
    <property type="match status" value="1"/>
</dbReference>
<dbReference type="PANTHER" id="PTHR43214">
    <property type="entry name" value="TWO-COMPONENT RESPONSE REGULATOR"/>
    <property type="match status" value="1"/>
</dbReference>
<organism evidence="6">
    <name type="scientific">Knufia peltigerae</name>
    <dbReference type="NCBI Taxonomy" id="1002370"/>
    <lineage>
        <taxon>Eukaryota</taxon>
        <taxon>Fungi</taxon>
        <taxon>Dikarya</taxon>
        <taxon>Ascomycota</taxon>
        <taxon>Pezizomycotina</taxon>
        <taxon>Eurotiomycetes</taxon>
        <taxon>Chaetothyriomycetidae</taxon>
        <taxon>Chaetothyriales</taxon>
        <taxon>Trichomeriaceae</taxon>
        <taxon>Knufia</taxon>
    </lineage>
</organism>
<feature type="modified residue" description="4-aspartylphosphate" evidence="3">
    <location>
        <position position="99"/>
    </location>
</feature>
<protein>
    <submittedName>
        <fullName evidence="6">Uncharacterized protein</fullName>
    </submittedName>
</protein>
<keyword evidence="1 3" id="KW-0597">Phosphoprotein</keyword>
<evidence type="ECO:0000256" key="3">
    <source>
        <dbReference type="PROSITE-ProRule" id="PRU00169"/>
    </source>
</evidence>
<dbReference type="InterPro" id="IPR000792">
    <property type="entry name" value="Tscrpt_reg_LuxR_C"/>
</dbReference>
<dbReference type="SUPFAM" id="SSF46894">
    <property type="entry name" value="C-terminal effector domain of the bipartite response regulators"/>
    <property type="match status" value="1"/>
</dbReference>
<accession>A0AA38XMJ8</accession>
<dbReference type="PRINTS" id="PR00038">
    <property type="entry name" value="HTHLUXR"/>
</dbReference>
<dbReference type="CDD" id="cd17535">
    <property type="entry name" value="REC_NarL-like"/>
    <property type="match status" value="1"/>
</dbReference>
<dbReference type="Pfam" id="PF00196">
    <property type="entry name" value="GerE"/>
    <property type="match status" value="1"/>
</dbReference>
<gene>
    <name evidence="6" type="ORF">H2204_013939</name>
</gene>
<dbReference type="InterPro" id="IPR016032">
    <property type="entry name" value="Sig_transdc_resp-reg_C-effctor"/>
</dbReference>
<keyword evidence="2" id="KW-0238">DNA-binding</keyword>
<dbReference type="InterPro" id="IPR011006">
    <property type="entry name" value="CheY-like_superfamily"/>
</dbReference>
<evidence type="ECO:0000259" key="4">
    <source>
        <dbReference type="PROSITE" id="PS50043"/>
    </source>
</evidence>
<feature type="domain" description="Response regulatory" evidence="5">
    <location>
        <begin position="46"/>
        <end position="166"/>
    </location>
</feature>
<feature type="domain" description="HTH luxR-type" evidence="4">
    <location>
        <begin position="189"/>
        <end position="254"/>
    </location>
</feature>
<dbReference type="SMART" id="SM00448">
    <property type="entry name" value="REC"/>
    <property type="match status" value="1"/>
</dbReference>
<dbReference type="AlphaFoldDB" id="A0AA38XMJ8"/>
<dbReference type="SMART" id="SM00421">
    <property type="entry name" value="HTH_LUXR"/>
    <property type="match status" value="1"/>
</dbReference>
<dbReference type="SUPFAM" id="SSF52172">
    <property type="entry name" value="CheY-like"/>
    <property type="match status" value="1"/>
</dbReference>
<evidence type="ECO:0000313" key="6">
    <source>
        <dbReference type="EMBL" id="KAJ9616265.1"/>
    </source>
</evidence>
<comment type="caution">
    <text evidence="6">The sequence shown here is derived from an EMBL/GenBank/DDBJ whole genome shotgun (WGS) entry which is preliminary data.</text>
</comment>
<dbReference type="InterPro" id="IPR058245">
    <property type="entry name" value="NreC/VraR/RcsB-like_REC"/>
</dbReference>
<dbReference type="GO" id="GO:0003677">
    <property type="term" value="F:DNA binding"/>
    <property type="evidence" value="ECO:0007669"/>
    <property type="project" value="UniProtKB-KW"/>
</dbReference>